<evidence type="ECO:0000259" key="8">
    <source>
        <dbReference type="SMART" id="SM01007"/>
    </source>
</evidence>
<feature type="active site" evidence="6">
    <location>
        <position position="116"/>
    </location>
</feature>
<dbReference type="GO" id="GO:0008994">
    <property type="term" value="F:rhamnulose-1-phosphate aldolase activity"/>
    <property type="evidence" value="ECO:0007669"/>
    <property type="project" value="UniProtKB-UniRule"/>
</dbReference>
<evidence type="ECO:0000256" key="7">
    <source>
        <dbReference type="NCBIfam" id="TIGR02624"/>
    </source>
</evidence>
<feature type="binding site" evidence="6">
    <location>
        <position position="141"/>
    </location>
    <ligand>
        <name>Zn(2+)</name>
        <dbReference type="ChEBI" id="CHEBI:29105"/>
    </ligand>
</feature>
<evidence type="ECO:0000313" key="9">
    <source>
        <dbReference type="EMBL" id="HJE97829.1"/>
    </source>
</evidence>
<evidence type="ECO:0000256" key="5">
    <source>
        <dbReference type="ARBA" id="ARBA00023308"/>
    </source>
</evidence>
<keyword evidence="5 6" id="KW-0684">Rhamnose metabolism</keyword>
<evidence type="ECO:0000256" key="4">
    <source>
        <dbReference type="ARBA" id="ARBA00023239"/>
    </source>
</evidence>
<feature type="binding site" evidence="6">
    <location>
        <position position="139"/>
    </location>
    <ligand>
        <name>Zn(2+)</name>
        <dbReference type="ChEBI" id="CHEBI:29105"/>
    </ligand>
</feature>
<protein>
    <recommendedName>
        <fullName evidence="6 7">Rhamnulose-1-phosphate aldolase</fullName>
        <ecNumber evidence="6 7">4.1.2.19</ecNumber>
    </recommendedName>
</protein>
<comment type="function">
    <text evidence="6">Catalyzes the reversible cleavage of L-rhamnulose-1-phosphate to dihydroxyacetone phosphate (DHAP) and L-lactaldehyde.</text>
</comment>
<dbReference type="Gene3D" id="3.40.225.10">
    <property type="entry name" value="Class II aldolase/adducin N-terminal domain"/>
    <property type="match status" value="1"/>
</dbReference>
<dbReference type="HAMAP" id="MF_00770">
    <property type="entry name" value="RhaD"/>
    <property type="match status" value="1"/>
</dbReference>
<gene>
    <name evidence="6 9" type="primary">rhaD</name>
    <name evidence="9" type="ORF">K8V00_09430</name>
</gene>
<dbReference type="GO" id="GO:0005829">
    <property type="term" value="C:cytosol"/>
    <property type="evidence" value="ECO:0007669"/>
    <property type="project" value="TreeGrafter"/>
</dbReference>
<dbReference type="SUPFAM" id="SSF53639">
    <property type="entry name" value="AraD/HMP-PK domain-like"/>
    <property type="match status" value="1"/>
</dbReference>
<name>A0A921F9H7_9LACO</name>
<accession>A0A921F9H7</accession>
<dbReference type="PANTHER" id="PTHR22789:SF0">
    <property type="entry name" value="3-OXO-TETRONATE 4-PHOSPHATE DECARBOXYLASE-RELATED"/>
    <property type="match status" value="1"/>
</dbReference>
<dbReference type="InterPro" id="IPR036409">
    <property type="entry name" value="Aldolase_II/adducin_N_sf"/>
</dbReference>
<dbReference type="SMART" id="SM01007">
    <property type="entry name" value="Aldolase_II"/>
    <property type="match status" value="1"/>
</dbReference>
<comment type="subcellular location">
    <subcellularLocation>
        <location evidence="6">Cytoplasm</location>
    </subcellularLocation>
</comment>
<keyword evidence="1 6" id="KW-0963">Cytoplasm</keyword>
<comment type="pathway">
    <text evidence="6">Carbohydrate degradation; L-rhamnose degradation; glycerone phosphate from L-rhamnose: step 3/3.</text>
</comment>
<reference evidence="9" key="2">
    <citation type="submission" date="2021-09" db="EMBL/GenBank/DDBJ databases">
        <authorList>
            <person name="Gilroy R."/>
        </authorList>
    </citation>
    <scope>NUCLEOTIDE SEQUENCE</scope>
    <source>
        <strain evidence="9">CHK174-6876</strain>
    </source>
</reference>
<comment type="similarity">
    <text evidence="6">Belongs to the aldolase class II family. RhaD subfamily.</text>
</comment>
<dbReference type="InterPro" id="IPR013447">
    <property type="entry name" value="Rhamnulose-1-P_Aldolase"/>
</dbReference>
<comment type="cofactor">
    <cofactor evidence="6">
        <name>Zn(2+)</name>
        <dbReference type="ChEBI" id="CHEBI:29105"/>
    </cofactor>
    <text evidence="6">Binds 1 zinc ion per subunit.</text>
</comment>
<sequence length="277" mass="30821">MGSFKDSKYVKKVCSITQASYQHGWDERNGGNVSLRLTKEDLAGFDDISKVKRTIDLGFDALTLAGSYFLVTATGRYFRNVISQPELDLGLVKINDDGKHADLLWGYEDGAAPTSEFPSHLMSHIERLKVDSEQRVVMHCHPTNVIALSFTHDLDERSITRLLWKMQAESLVVFPEGIGIIPYMTPGTNEIGEATSEKMADFRTVIWPHHGIFGTGDDLDEAFGLIETVEKAATIYSQICAQGGEIKQEITDEQLQELAKAFGVTANPKYLSEMDIL</sequence>
<dbReference type="Pfam" id="PF00596">
    <property type="entry name" value="Aldolase_II"/>
    <property type="match status" value="1"/>
</dbReference>
<dbReference type="AlphaFoldDB" id="A0A921F9H7"/>
<dbReference type="EMBL" id="DYXG01000093">
    <property type="protein sequence ID" value="HJE97829.1"/>
    <property type="molecule type" value="Genomic_DNA"/>
</dbReference>
<dbReference type="InterPro" id="IPR001303">
    <property type="entry name" value="Aldolase_II/adducin_N"/>
</dbReference>
<evidence type="ECO:0000313" key="10">
    <source>
        <dbReference type="Proteomes" id="UP000707535"/>
    </source>
</evidence>
<dbReference type="GO" id="GO:0046872">
    <property type="term" value="F:metal ion binding"/>
    <property type="evidence" value="ECO:0007669"/>
    <property type="project" value="UniProtKB-KW"/>
</dbReference>
<comment type="caution">
    <text evidence="9">The sequence shown here is derived from an EMBL/GenBank/DDBJ whole genome shotgun (WGS) entry which is preliminary data.</text>
</comment>
<dbReference type="Proteomes" id="UP000707535">
    <property type="component" value="Unassembled WGS sequence"/>
</dbReference>
<keyword evidence="4 6" id="KW-0456">Lyase</keyword>
<dbReference type="InterPro" id="IPR050197">
    <property type="entry name" value="Aldolase_class_II_sugar_metab"/>
</dbReference>
<dbReference type="EC" id="4.1.2.19" evidence="6 7"/>
<evidence type="ECO:0000256" key="3">
    <source>
        <dbReference type="ARBA" id="ARBA00022833"/>
    </source>
</evidence>
<comment type="catalytic activity">
    <reaction evidence="6">
        <text>L-rhamnulose 1-phosphate = (S)-lactaldehyde + dihydroxyacetone phosphate</text>
        <dbReference type="Rhea" id="RHEA:19689"/>
        <dbReference type="ChEBI" id="CHEBI:18041"/>
        <dbReference type="ChEBI" id="CHEBI:57642"/>
        <dbReference type="ChEBI" id="CHEBI:58313"/>
        <dbReference type="EC" id="4.1.2.19"/>
    </reaction>
</comment>
<evidence type="ECO:0000256" key="1">
    <source>
        <dbReference type="ARBA" id="ARBA00022490"/>
    </source>
</evidence>
<organism evidence="9 10">
    <name type="scientific">Ligilactobacillus acidipiscis</name>
    <dbReference type="NCBI Taxonomy" id="89059"/>
    <lineage>
        <taxon>Bacteria</taxon>
        <taxon>Bacillati</taxon>
        <taxon>Bacillota</taxon>
        <taxon>Bacilli</taxon>
        <taxon>Lactobacillales</taxon>
        <taxon>Lactobacillaceae</taxon>
        <taxon>Ligilactobacillus</taxon>
    </lineage>
</organism>
<dbReference type="NCBIfam" id="NF002963">
    <property type="entry name" value="PRK03634.1"/>
    <property type="match status" value="1"/>
</dbReference>
<feature type="domain" description="Class II aldolase/adducin N-terminal" evidence="8">
    <location>
        <begin position="11"/>
        <end position="237"/>
    </location>
</feature>
<reference evidence="9" key="1">
    <citation type="journal article" date="2021" name="PeerJ">
        <title>Extensive microbial diversity within the chicken gut microbiome revealed by metagenomics and culture.</title>
        <authorList>
            <person name="Gilroy R."/>
            <person name="Ravi A."/>
            <person name="Getino M."/>
            <person name="Pursley I."/>
            <person name="Horton D.L."/>
            <person name="Alikhan N.F."/>
            <person name="Baker D."/>
            <person name="Gharbi K."/>
            <person name="Hall N."/>
            <person name="Watson M."/>
            <person name="Adriaenssens E.M."/>
            <person name="Foster-Nyarko E."/>
            <person name="Jarju S."/>
            <person name="Secka A."/>
            <person name="Antonio M."/>
            <person name="Oren A."/>
            <person name="Chaudhuri R.R."/>
            <person name="La Ragione R."/>
            <person name="Hildebrand F."/>
            <person name="Pallen M.J."/>
        </authorList>
    </citation>
    <scope>NUCLEOTIDE SEQUENCE</scope>
    <source>
        <strain evidence="9">CHK174-6876</strain>
    </source>
</reference>
<dbReference type="GO" id="GO:0019323">
    <property type="term" value="P:pentose catabolic process"/>
    <property type="evidence" value="ECO:0007669"/>
    <property type="project" value="TreeGrafter"/>
</dbReference>
<keyword evidence="3 6" id="KW-0862">Zinc</keyword>
<evidence type="ECO:0000256" key="2">
    <source>
        <dbReference type="ARBA" id="ARBA00022723"/>
    </source>
</evidence>
<dbReference type="GO" id="GO:0019301">
    <property type="term" value="P:rhamnose catabolic process"/>
    <property type="evidence" value="ECO:0007669"/>
    <property type="project" value="UniProtKB-UniRule"/>
</dbReference>
<evidence type="ECO:0000256" key="6">
    <source>
        <dbReference type="HAMAP-Rule" id="MF_00770"/>
    </source>
</evidence>
<proteinExistence type="inferred from homology"/>
<dbReference type="NCBIfam" id="TIGR02624">
    <property type="entry name" value="rhamnu_1P_ald"/>
    <property type="match status" value="1"/>
</dbReference>
<keyword evidence="2 6" id="KW-0479">Metal-binding</keyword>
<dbReference type="PANTHER" id="PTHR22789">
    <property type="entry name" value="FUCULOSE PHOSPHATE ALDOLASE"/>
    <property type="match status" value="1"/>
</dbReference>
<feature type="binding site" evidence="6">
    <location>
        <position position="210"/>
    </location>
    <ligand>
        <name>Zn(2+)</name>
        <dbReference type="ChEBI" id="CHEBI:29105"/>
    </ligand>
</feature>